<dbReference type="AlphaFoldDB" id="A0AAV4GWY9"/>
<evidence type="ECO:0000256" key="1">
    <source>
        <dbReference type="SAM" id="SignalP"/>
    </source>
</evidence>
<accession>A0AAV4GWY9</accession>
<keyword evidence="3" id="KW-1185">Reference proteome</keyword>
<evidence type="ECO:0000313" key="3">
    <source>
        <dbReference type="Proteomes" id="UP000762676"/>
    </source>
</evidence>
<dbReference type="Proteomes" id="UP000762676">
    <property type="component" value="Unassembled WGS sequence"/>
</dbReference>
<evidence type="ECO:0000313" key="2">
    <source>
        <dbReference type="EMBL" id="GFR89626.1"/>
    </source>
</evidence>
<feature type="signal peptide" evidence="1">
    <location>
        <begin position="1"/>
        <end position="19"/>
    </location>
</feature>
<reference evidence="2 3" key="1">
    <citation type="journal article" date="2021" name="Elife">
        <title>Chloroplast acquisition without the gene transfer in kleptoplastic sea slugs, Plakobranchus ocellatus.</title>
        <authorList>
            <person name="Maeda T."/>
            <person name="Takahashi S."/>
            <person name="Yoshida T."/>
            <person name="Shimamura S."/>
            <person name="Takaki Y."/>
            <person name="Nagai Y."/>
            <person name="Toyoda A."/>
            <person name="Suzuki Y."/>
            <person name="Arimoto A."/>
            <person name="Ishii H."/>
            <person name="Satoh N."/>
            <person name="Nishiyama T."/>
            <person name="Hasebe M."/>
            <person name="Maruyama T."/>
            <person name="Minagawa J."/>
            <person name="Obokata J."/>
            <person name="Shigenobu S."/>
        </authorList>
    </citation>
    <scope>NUCLEOTIDE SEQUENCE [LARGE SCALE GENOMIC DNA]</scope>
</reference>
<name>A0AAV4GWY9_9GAST</name>
<evidence type="ECO:0008006" key="4">
    <source>
        <dbReference type="Google" id="ProtNLM"/>
    </source>
</evidence>
<gene>
    <name evidence="2" type="ORF">ElyMa_004284100</name>
</gene>
<comment type="caution">
    <text evidence="2">The sequence shown here is derived from an EMBL/GenBank/DDBJ whole genome shotgun (WGS) entry which is preliminary data.</text>
</comment>
<proteinExistence type="predicted"/>
<feature type="chain" id="PRO_5043338071" description="Secreted protein" evidence="1">
    <location>
        <begin position="20"/>
        <end position="99"/>
    </location>
</feature>
<organism evidence="2 3">
    <name type="scientific">Elysia marginata</name>
    <dbReference type="NCBI Taxonomy" id="1093978"/>
    <lineage>
        <taxon>Eukaryota</taxon>
        <taxon>Metazoa</taxon>
        <taxon>Spiralia</taxon>
        <taxon>Lophotrochozoa</taxon>
        <taxon>Mollusca</taxon>
        <taxon>Gastropoda</taxon>
        <taxon>Heterobranchia</taxon>
        <taxon>Euthyneura</taxon>
        <taxon>Panpulmonata</taxon>
        <taxon>Sacoglossa</taxon>
        <taxon>Placobranchoidea</taxon>
        <taxon>Plakobranchidae</taxon>
        <taxon>Elysia</taxon>
    </lineage>
</organism>
<protein>
    <recommendedName>
        <fullName evidence="4">Secreted protein</fullName>
    </recommendedName>
</protein>
<dbReference type="EMBL" id="BMAT01008633">
    <property type="protein sequence ID" value="GFR89626.1"/>
    <property type="molecule type" value="Genomic_DNA"/>
</dbReference>
<keyword evidence="1" id="KW-0732">Signal</keyword>
<sequence length="99" mass="11513">MFSLVFSLVSCWFTRHVTSPRNLVWECLGYVSTLRSGELRPWPWPAGQSRVRPKFEITPRTSSSSQVRRLYVFAHCAMASQTLSHSQSMRLRDVMARKH</sequence>